<accession>A0AAU8JR58</accession>
<organism evidence="1">
    <name type="scientific">Kitasatospora camelliae</name>
    <dbReference type="NCBI Taxonomy" id="3156397"/>
    <lineage>
        <taxon>Bacteria</taxon>
        <taxon>Bacillati</taxon>
        <taxon>Actinomycetota</taxon>
        <taxon>Actinomycetes</taxon>
        <taxon>Kitasatosporales</taxon>
        <taxon>Streptomycetaceae</taxon>
        <taxon>Kitasatospora</taxon>
    </lineage>
</organism>
<protein>
    <submittedName>
        <fullName evidence="1">Uncharacterized protein</fullName>
    </submittedName>
</protein>
<evidence type="ECO:0000313" key="1">
    <source>
        <dbReference type="EMBL" id="XCM77613.1"/>
    </source>
</evidence>
<reference evidence="1" key="1">
    <citation type="submission" date="2024-06" db="EMBL/GenBank/DDBJ databases">
        <title>The genome sequences of Kitasatospora sp. strain HUAS MG31.</title>
        <authorList>
            <person name="Mo P."/>
        </authorList>
    </citation>
    <scope>NUCLEOTIDE SEQUENCE</scope>
    <source>
        <strain evidence="1">HUAS MG31</strain>
    </source>
</reference>
<gene>
    <name evidence="1" type="ORF">ABWK59_00945</name>
</gene>
<dbReference type="RefSeq" id="WP_354637274.1">
    <property type="nucleotide sequence ID" value="NZ_CP159872.1"/>
</dbReference>
<dbReference type="AlphaFoldDB" id="A0AAU8JR58"/>
<dbReference type="EMBL" id="CP159872">
    <property type="protein sequence ID" value="XCM77613.1"/>
    <property type="molecule type" value="Genomic_DNA"/>
</dbReference>
<dbReference type="KEGG" id="kcm:ABWK59_00945"/>
<proteinExistence type="predicted"/>
<sequence length="47" mass="5310">MEETAEFLAERQPVVDLPPMVDLDDVVACYDDYLERLEQRTAASPAP</sequence>
<name>A0AAU8JR58_9ACTN</name>